<keyword evidence="4" id="KW-1185">Reference proteome</keyword>
<protein>
    <recommendedName>
        <fullName evidence="2">C2H2-type domain-containing protein</fullName>
    </recommendedName>
</protein>
<evidence type="ECO:0000256" key="1">
    <source>
        <dbReference type="SAM" id="SignalP"/>
    </source>
</evidence>
<dbReference type="Proteomes" id="UP001432322">
    <property type="component" value="Unassembled WGS sequence"/>
</dbReference>
<evidence type="ECO:0000313" key="3">
    <source>
        <dbReference type="EMBL" id="GMT12358.1"/>
    </source>
</evidence>
<feature type="chain" id="PRO_5043966554" description="C2H2-type domain-containing protein" evidence="1">
    <location>
        <begin position="21"/>
        <end position="234"/>
    </location>
</feature>
<proteinExistence type="predicted"/>
<feature type="signal peptide" evidence="1">
    <location>
        <begin position="1"/>
        <end position="20"/>
    </location>
</feature>
<evidence type="ECO:0000259" key="2">
    <source>
        <dbReference type="PROSITE" id="PS00028"/>
    </source>
</evidence>
<reference evidence="3" key="1">
    <citation type="submission" date="2023-10" db="EMBL/GenBank/DDBJ databases">
        <title>Genome assembly of Pristionchus species.</title>
        <authorList>
            <person name="Yoshida K."/>
            <person name="Sommer R.J."/>
        </authorList>
    </citation>
    <scope>NUCLEOTIDE SEQUENCE</scope>
    <source>
        <strain evidence="3">RS5133</strain>
    </source>
</reference>
<dbReference type="EMBL" id="BTSY01000001">
    <property type="protein sequence ID" value="GMT12358.1"/>
    <property type="molecule type" value="Genomic_DNA"/>
</dbReference>
<dbReference type="InterPro" id="IPR013087">
    <property type="entry name" value="Znf_C2H2_type"/>
</dbReference>
<name>A0AAV5V1R3_9BILA</name>
<dbReference type="SMART" id="SM00355">
    <property type="entry name" value="ZnF_C2H2"/>
    <property type="match status" value="3"/>
</dbReference>
<keyword evidence="1" id="KW-0732">Signal</keyword>
<organism evidence="3 4">
    <name type="scientific">Pristionchus fissidentatus</name>
    <dbReference type="NCBI Taxonomy" id="1538716"/>
    <lineage>
        <taxon>Eukaryota</taxon>
        <taxon>Metazoa</taxon>
        <taxon>Ecdysozoa</taxon>
        <taxon>Nematoda</taxon>
        <taxon>Chromadorea</taxon>
        <taxon>Rhabditida</taxon>
        <taxon>Rhabditina</taxon>
        <taxon>Diplogasteromorpha</taxon>
        <taxon>Diplogasteroidea</taxon>
        <taxon>Neodiplogasteridae</taxon>
        <taxon>Pristionchus</taxon>
    </lineage>
</organism>
<sequence>MWKRSKACKTILSLLSVLQADGSASVGIAPVNTESVTAGAPMVCQVCNMTIPTTSLRTHVEAEHCPAVARFRCKQCRKIHGFNEANVKTHLRHRHHLQEAEIEDNIMKCENGLTVAVWSLAFNNCFPSYDTRGELGKLFKLNVSNQKRFTCLSCIGVDVPEAHRLLHVAKKHETEELYHCTSVGCTDIFLSETAHDDHARHAHNGVGEPLIGTIATKAFIENRDKDILKTFFSA</sequence>
<feature type="domain" description="C2H2-type" evidence="2">
    <location>
        <begin position="180"/>
        <end position="203"/>
    </location>
</feature>
<gene>
    <name evidence="3" type="ORF">PFISCL1PPCAC_3655</name>
</gene>
<comment type="caution">
    <text evidence="3">The sequence shown here is derived from an EMBL/GenBank/DDBJ whole genome shotgun (WGS) entry which is preliminary data.</text>
</comment>
<dbReference type="AlphaFoldDB" id="A0AAV5V1R3"/>
<dbReference type="PROSITE" id="PS00028">
    <property type="entry name" value="ZINC_FINGER_C2H2_1"/>
    <property type="match status" value="1"/>
</dbReference>
<accession>A0AAV5V1R3</accession>
<evidence type="ECO:0000313" key="4">
    <source>
        <dbReference type="Proteomes" id="UP001432322"/>
    </source>
</evidence>